<dbReference type="PRINTS" id="PR00926">
    <property type="entry name" value="MITOCARRIER"/>
</dbReference>
<dbReference type="InterPro" id="IPR002067">
    <property type="entry name" value="MCP"/>
</dbReference>
<accession>A0ABV0XHG8</accession>
<feature type="repeat" description="Solcar" evidence="9">
    <location>
        <begin position="185"/>
        <end position="271"/>
    </location>
</feature>
<keyword evidence="12" id="KW-1185">Reference proteome</keyword>
<evidence type="ECO:0000256" key="1">
    <source>
        <dbReference type="ARBA" id="ARBA00004448"/>
    </source>
</evidence>
<dbReference type="PROSITE" id="PS50920">
    <property type="entry name" value="SOLCAR"/>
    <property type="match status" value="3"/>
</dbReference>
<evidence type="ECO:0000256" key="8">
    <source>
        <dbReference type="ARBA" id="ARBA00023136"/>
    </source>
</evidence>
<evidence type="ECO:0000256" key="9">
    <source>
        <dbReference type="PROSITE-ProRule" id="PRU00282"/>
    </source>
</evidence>
<dbReference type="PANTHER" id="PTHR24089">
    <property type="entry name" value="SOLUTE CARRIER FAMILY 25"/>
    <property type="match status" value="1"/>
</dbReference>
<dbReference type="InterPro" id="IPR023395">
    <property type="entry name" value="MCP_dom_sf"/>
</dbReference>
<evidence type="ECO:0000256" key="10">
    <source>
        <dbReference type="RuleBase" id="RU000488"/>
    </source>
</evidence>
<feature type="repeat" description="Solcar" evidence="9">
    <location>
        <begin position="376"/>
        <end position="465"/>
    </location>
</feature>
<gene>
    <name evidence="11" type="ORF">AMECASPLE_024755</name>
</gene>
<keyword evidence="4 9" id="KW-0812">Transmembrane</keyword>
<evidence type="ECO:0000256" key="2">
    <source>
        <dbReference type="ARBA" id="ARBA00006375"/>
    </source>
</evidence>
<feature type="repeat" description="Solcar" evidence="9">
    <location>
        <begin position="279"/>
        <end position="364"/>
    </location>
</feature>
<dbReference type="Gene3D" id="1.50.40.10">
    <property type="entry name" value="Mitochondrial carrier domain"/>
    <property type="match status" value="1"/>
</dbReference>
<evidence type="ECO:0000313" key="11">
    <source>
        <dbReference type="EMBL" id="MEQ2280882.1"/>
    </source>
</evidence>
<evidence type="ECO:0000256" key="6">
    <source>
        <dbReference type="ARBA" id="ARBA00022792"/>
    </source>
</evidence>
<comment type="subcellular location">
    <subcellularLocation>
        <location evidence="1">Mitochondrion inner membrane</location>
        <topology evidence="1">Multi-pass membrane protein</topology>
    </subcellularLocation>
</comment>
<dbReference type="Pfam" id="PF00153">
    <property type="entry name" value="Mito_carr"/>
    <property type="match status" value="3"/>
</dbReference>
<evidence type="ECO:0000256" key="7">
    <source>
        <dbReference type="ARBA" id="ARBA00023128"/>
    </source>
</evidence>
<dbReference type="Proteomes" id="UP001469553">
    <property type="component" value="Unassembled WGS sequence"/>
</dbReference>
<reference evidence="11 12" key="1">
    <citation type="submission" date="2021-06" db="EMBL/GenBank/DDBJ databases">
        <authorList>
            <person name="Palmer J.M."/>
        </authorList>
    </citation>
    <scope>NUCLEOTIDE SEQUENCE [LARGE SCALE GENOMIC DNA]</scope>
    <source>
        <strain evidence="11 12">AS_MEX2019</strain>
        <tissue evidence="11">Muscle</tissue>
    </source>
</reference>
<evidence type="ECO:0000256" key="4">
    <source>
        <dbReference type="ARBA" id="ARBA00022692"/>
    </source>
</evidence>
<organism evidence="11 12">
    <name type="scientific">Ameca splendens</name>
    <dbReference type="NCBI Taxonomy" id="208324"/>
    <lineage>
        <taxon>Eukaryota</taxon>
        <taxon>Metazoa</taxon>
        <taxon>Chordata</taxon>
        <taxon>Craniata</taxon>
        <taxon>Vertebrata</taxon>
        <taxon>Euteleostomi</taxon>
        <taxon>Actinopterygii</taxon>
        <taxon>Neopterygii</taxon>
        <taxon>Teleostei</taxon>
        <taxon>Neoteleostei</taxon>
        <taxon>Acanthomorphata</taxon>
        <taxon>Ovalentaria</taxon>
        <taxon>Atherinomorphae</taxon>
        <taxon>Cyprinodontiformes</taxon>
        <taxon>Goodeidae</taxon>
        <taxon>Ameca</taxon>
    </lineage>
</organism>
<keyword evidence="8 9" id="KW-0472">Membrane</keyword>
<sequence length="471" mass="52806">MLGLCLYVPVSNSDLVEVEYFESNGLPSELKSLFDKLSVFLPSQEFSTYQKWRKKTLKREEKDADSQLDFEEFVHYLQDYEKDMKLVVKSLNGKNAGRIDPRELMQSLRDLGVHISLQHAETVLKSMDKNGIMTIGSKDWSKYPMVEKTENIPEIILYWKHSTIFDVGENLMIPDEFTMEEKQTGMWWRHLVAGGGAGAISRTCTAPLDRLKVMMQVYGSRTNNMCMMSGLMQMIKEGGMRSLWRGNGVNIIKIAPESALKFMAYEQIKCLIGSDKETLSILERFVAGSLAGVIAQSTIYPMEVLKTRLALRKTGQYTGISDCAKQIFRKEGLGAFYKGYVPNMLGIIPYAGIDLAVYETLKNSYLQQYGTNRTDPGIVVLLACGTVSSTCGQLASYPLALVRTRMQAQAVTEGNQQQVSMTGIFRQILQNEGPAGLYRGLAPNFLKVIPAVSISYVVYEHLKSQLGVTSR</sequence>
<dbReference type="PRINTS" id="PR00928">
    <property type="entry name" value="GRAVESDC"/>
</dbReference>
<comment type="caution">
    <text evidence="11">The sequence shown here is derived from an EMBL/GenBank/DDBJ whole genome shotgun (WGS) entry which is preliminary data.</text>
</comment>
<keyword evidence="6" id="KW-0999">Mitochondrion inner membrane</keyword>
<dbReference type="InterPro" id="IPR002167">
    <property type="entry name" value="GDC-like"/>
</dbReference>
<keyword evidence="7" id="KW-0496">Mitochondrion</keyword>
<dbReference type="EMBL" id="JAHRIP010002384">
    <property type="protein sequence ID" value="MEQ2280882.1"/>
    <property type="molecule type" value="Genomic_DNA"/>
</dbReference>
<keyword evidence="5" id="KW-0677">Repeat</keyword>
<dbReference type="InterPro" id="IPR018108">
    <property type="entry name" value="MCP_transmembrane"/>
</dbReference>
<comment type="similarity">
    <text evidence="2 10">Belongs to the mitochondrial carrier (TC 2.A.29) family.</text>
</comment>
<evidence type="ECO:0000256" key="3">
    <source>
        <dbReference type="ARBA" id="ARBA00022448"/>
    </source>
</evidence>
<dbReference type="Gene3D" id="1.10.238.10">
    <property type="entry name" value="EF-hand"/>
    <property type="match status" value="1"/>
</dbReference>
<evidence type="ECO:0000313" key="12">
    <source>
        <dbReference type="Proteomes" id="UP001469553"/>
    </source>
</evidence>
<proteinExistence type="inferred from homology"/>
<dbReference type="SUPFAM" id="SSF103506">
    <property type="entry name" value="Mitochondrial carrier"/>
    <property type="match status" value="1"/>
</dbReference>
<dbReference type="InterPro" id="IPR011992">
    <property type="entry name" value="EF-hand-dom_pair"/>
</dbReference>
<name>A0ABV0XHG8_9TELE</name>
<keyword evidence="3 10" id="KW-0813">Transport</keyword>
<evidence type="ECO:0000256" key="5">
    <source>
        <dbReference type="ARBA" id="ARBA00022737"/>
    </source>
</evidence>
<protein>
    <recommendedName>
        <fullName evidence="13">Solute carrier family 25 (Mitochondrial phosphate transporter), member 23/24/25/41</fullName>
    </recommendedName>
</protein>
<evidence type="ECO:0008006" key="13">
    <source>
        <dbReference type="Google" id="ProtNLM"/>
    </source>
</evidence>
<dbReference type="SUPFAM" id="SSF47473">
    <property type="entry name" value="EF-hand"/>
    <property type="match status" value="1"/>
</dbReference>